<dbReference type="InterPro" id="IPR001878">
    <property type="entry name" value="Znf_CCHC"/>
</dbReference>
<evidence type="ECO:0000256" key="3">
    <source>
        <dbReference type="ARBA" id="ARBA00022771"/>
    </source>
</evidence>
<dbReference type="GO" id="GO:0004803">
    <property type="term" value="F:transposase activity"/>
    <property type="evidence" value="ECO:0007669"/>
    <property type="project" value="InterPro"/>
</dbReference>
<dbReference type="RefSeq" id="XP_015934181.1">
    <property type="nucleotide sequence ID" value="XM_016078695.1"/>
</dbReference>
<gene>
    <name evidence="12" type="primary">LOC107460337</name>
</gene>
<dbReference type="InterPro" id="IPR018289">
    <property type="entry name" value="MULE_transposase_dom"/>
</dbReference>
<keyword evidence="11" id="KW-1185">Reference proteome</keyword>
<reference evidence="12" key="2">
    <citation type="submission" date="2025-08" db="UniProtKB">
        <authorList>
            <consortium name="RefSeq"/>
        </authorList>
    </citation>
    <scope>IDENTIFICATION</scope>
    <source>
        <tissue evidence="12">Whole plant</tissue>
    </source>
</reference>
<dbReference type="PANTHER" id="PTHR31973:SF187">
    <property type="entry name" value="MUTATOR TRANSPOSASE MUDRA PROTEIN"/>
    <property type="match status" value="1"/>
</dbReference>
<feature type="compositionally biased region" description="Basic residues" evidence="8">
    <location>
        <begin position="462"/>
        <end position="471"/>
    </location>
</feature>
<dbReference type="PANTHER" id="PTHR31973">
    <property type="entry name" value="POLYPROTEIN, PUTATIVE-RELATED"/>
    <property type="match status" value="1"/>
</dbReference>
<evidence type="ECO:0000256" key="5">
    <source>
        <dbReference type="ARBA" id="ARBA00023125"/>
    </source>
</evidence>
<evidence type="ECO:0000259" key="10">
    <source>
        <dbReference type="PROSITE" id="PS50966"/>
    </source>
</evidence>
<dbReference type="GO" id="GO:0006313">
    <property type="term" value="P:DNA transposition"/>
    <property type="evidence" value="ECO:0007669"/>
    <property type="project" value="InterPro"/>
</dbReference>
<protein>
    <submittedName>
        <fullName evidence="12">Uncharacterized protein LOC107460337</fullName>
    </submittedName>
</protein>
<dbReference type="OrthoDB" id="1418370at2759"/>
<name>A0A6P4B9D4_ARADU</name>
<reference evidence="11" key="1">
    <citation type="journal article" date="2016" name="Nat. Genet.">
        <title>The genome sequences of Arachis duranensis and Arachis ipaensis, the diploid ancestors of cultivated peanut.</title>
        <authorList>
            <person name="Bertioli D.J."/>
            <person name="Cannon S.B."/>
            <person name="Froenicke L."/>
            <person name="Huang G."/>
            <person name="Farmer A.D."/>
            <person name="Cannon E.K."/>
            <person name="Liu X."/>
            <person name="Gao D."/>
            <person name="Clevenger J."/>
            <person name="Dash S."/>
            <person name="Ren L."/>
            <person name="Moretzsohn M.C."/>
            <person name="Shirasawa K."/>
            <person name="Huang W."/>
            <person name="Vidigal B."/>
            <person name="Abernathy B."/>
            <person name="Chu Y."/>
            <person name="Niederhuth C.E."/>
            <person name="Umale P."/>
            <person name="Araujo A.C."/>
            <person name="Kozik A."/>
            <person name="Kim K.D."/>
            <person name="Burow M.D."/>
            <person name="Varshney R.K."/>
            <person name="Wang X."/>
            <person name="Zhang X."/>
            <person name="Barkley N."/>
            <person name="Guimaraes P.M."/>
            <person name="Isobe S."/>
            <person name="Guo B."/>
            <person name="Liao B."/>
            <person name="Stalker H.T."/>
            <person name="Schmitz R.J."/>
            <person name="Scheffler B.E."/>
            <person name="Leal-Bertioli S.C."/>
            <person name="Xun X."/>
            <person name="Jackson S.A."/>
            <person name="Michelmore R."/>
            <person name="Ozias-Akins P."/>
        </authorList>
    </citation>
    <scope>NUCLEOTIDE SEQUENCE [LARGE SCALE GENOMIC DNA]</scope>
    <source>
        <strain evidence="11">cv. V14167</strain>
    </source>
</reference>
<keyword evidence="4" id="KW-0862">Zinc</keyword>
<evidence type="ECO:0000256" key="1">
    <source>
        <dbReference type="ARBA" id="ARBA00022578"/>
    </source>
</evidence>
<evidence type="ECO:0000256" key="6">
    <source>
        <dbReference type="ARBA" id="ARBA00023172"/>
    </source>
</evidence>
<feature type="compositionally biased region" description="Low complexity" evidence="8">
    <location>
        <begin position="480"/>
        <end position="499"/>
    </location>
</feature>
<feature type="region of interest" description="Disordered" evidence="8">
    <location>
        <begin position="401"/>
        <end position="430"/>
    </location>
</feature>
<feature type="compositionally biased region" description="Pro residues" evidence="8">
    <location>
        <begin position="536"/>
        <end position="547"/>
    </location>
</feature>
<dbReference type="SMART" id="SM00575">
    <property type="entry name" value="ZnF_PMZ"/>
    <property type="match status" value="1"/>
</dbReference>
<keyword evidence="5" id="KW-0238">DNA-binding</keyword>
<dbReference type="GO" id="GO:0008270">
    <property type="term" value="F:zinc ion binding"/>
    <property type="evidence" value="ECO:0007669"/>
    <property type="project" value="UniProtKB-KW"/>
</dbReference>
<dbReference type="AlphaFoldDB" id="A0A6P4B9D4"/>
<dbReference type="InterPro" id="IPR006564">
    <property type="entry name" value="Znf_PMZ"/>
</dbReference>
<dbReference type="GeneID" id="107460337"/>
<evidence type="ECO:0000256" key="2">
    <source>
        <dbReference type="ARBA" id="ARBA00022723"/>
    </source>
</evidence>
<sequence length="589" mass="67065">MVYRAVVEAREKIMGNERDQYKRSRDYCEQILLSNPSSTARLELMPIPESPPIFDKLYICLDACKKGFKDGCRPLLHLDGCFLKTYYMGWLLAAVAQDANNQFYVVAYGVVRGETKDAWKWFLTNLQEDIGDSASHGWTFISDQQKGLLPALKEVMPHAKLRNCVMHMWKNFINRFKDLYIRKVVWECARCTTIAEFKECMDKLKQVNHGAWEYLSRFPPESWVKTYFSHAPKIDNLTNNMCEVFNAKIVTYRTKPILTMCEEIRCYLMRRMVNHKRVLDNHTEKLAPVQQKRMERLLSLSTKWMAEWVGDNERKRFEVSRKASKVDVDLIKYTCSCNKWQLTSMPCIHALAAIRKRRDQPQDYVHPWLCMESIRRIYAHCIQPVPSSEFWARTEFTQPDPPIIKRGIGRPKVHNRQKDPAEPMMQGGKLKKSFSVSCNKCGEKGHNYKTCKGAPSNPNWKPKTKKPKKKKESTSQALEPSHSQPPSSTPQQQQPTVPSGAGPTATNVAPAPTRVTRSTIVLGPPAPTGSSKIFRPPAPLAQGPPPSSTQHQEAVHQAPSSTQAATQPQQAPPPQADKPTVSASKESNK</sequence>
<evidence type="ECO:0000256" key="4">
    <source>
        <dbReference type="ARBA" id="ARBA00022833"/>
    </source>
</evidence>
<dbReference type="InterPro" id="IPR001207">
    <property type="entry name" value="Transposase_mutator"/>
</dbReference>
<dbReference type="PROSITE" id="PS50966">
    <property type="entry name" value="ZF_SWIM"/>
    <property type="match status" value="1"/>
</dbReference>
<keyword evidence="3 7" id="KW-0863">Zinc-finger</keyword>
<organism evidence="11 12">
    <name type="scientific">Arachis duranensis</name>
    <name type="common">Wild peanut</name>
    <dbReference type="NCBI Taxonomy" id="130453"/>
    <lineage>
        <taxon>Eukaryota</taxon>
        <taxon>Viridiplantae</taxon>
        <taxon>Streptophyta</taxon>
        <taxon>Embryophyta</taxon>
        <taxon>Tracheophyta</taxon>
        <taxon>Spermatophyta</taxon>
        <taxon>Magnoliopsida</taxon>
        <taxon>eudicotyledons</taxon>
        <taxon>Gunneridae</taxon>
        <taxon>Pentapetalae</taxon>
        <taxon>rosids</taxon>
        <taxon>fabids</taxon>
        <taxon>Fabales</taxon>
        <taxon>Fabaceae</taxon>
        <taxon>Papilionoideae</taxon>
        <taxon>50 kb inversion clade</taxon>
        <taxon>dalbergioids sensu lato</taxon>
        <taxon>Dalbergieae</taxon>
        <taxon>Pterocarpus clade</taxon>
        <taxon>Arachis</taxon>
    </lineage>
</organism>
<evidence type="ECO:0000256" key="7">
    <source>
        <dbReference type="PROSITE-ProRule" id="PRU00047"/>
    </source>
</evidence>
<feature type="domain" description="CCHC-type" evidence="9">
    <location>
        <begin position="438"/>
        <end position="452"/>
    </location>
</feature>
<dbReference type="Proteomes" id="UP000515211">
    <property type="component" value="Chromosome 8"/>
</dbReference>
<dbReference type="PROSITE" id="PS01007">
    <property type="entry name" value="TRANSPOSASE_MUTATOR"/>
    <property type="match status" value="1"/>
</dbReference>
<feature type="domain" description="SWIM-type" evidence="10">
    <location>
        <begin position="317"/>
        <end position="358"/>
    </location>
</feature>
<dbReference type="Pfam" id="PF10551">
    <property type="entry name" value="MULE"/>
    <property type="match status" value="1"/>
</dbReference>
<evidence type="ECO:0000313" key="12">
    <source>
        <dbReference type="RefSeq" id="XP_015934181.1"/>
    </source>
</evidence>
<feature type="compositionally biased region" description="Low complexity" evidence="8">
    <location>
        <begin position="557"/>
        <end position="569"/>
    </location>
</feature>
<evidence type="ECO:0000259" key="9">
    <source>
        <dbReference type="PROSITE" id="PS50158"/>
    </source>
</evidence>
<keyword evidence="2" id="KW-0479">Metal-binding</keyword>
<feature type="region of interest" description="Disordered" evidence="8">
    <location>
        <begin position="446"/>
        <end position="589"/>
    </location>
</feature>
<keyword evidence="1" id="KW-0815">Transposition</keyword>
<dbReference type="GO" id="GO:0003677">
    <property type="term" value="F:DNA binding"/>
    <property type="evidence" value="ECO:0007669"/>
    <property type="project" value="UniProtKB-KW"/>
</dbReference>
<keyword evidence="6" id="KW-0233">DNA recombination</keyword>
<evidence type="ECO:0000256" key="8">
    <source>
        <dbReference type="SAM" id="MobiDB-lite"/>
    </source>
</evidence>
<dbReference type="PROSITE" id="PS50158">
    <property type="entry name" value="ZF_CCHC"/>
    <property type="match status" value="1"/>
</dbReference>
<proteinExistence type="predicted"/>
<dbReference type="KEGG" id="adu:107460337"/>
<evidence type="ECO:0000313" key="11">
    <source>
        <dbReference type="Proteomes" id="UP000515211"/>
    </source>
</evidence>
<accession>A0A6P4B9D4</accession>
<dbReference type="Pfam" id="PF04434">
    <property type="entry name" value="SWIM"/>
    <property type="match status" value="1"/>
</dbReference>
<dbReference type="InterPro" id="IPR007527">
    <property type="entry name" value="Znf_SWIM"/>
</dbReference>